<evidence type="ECO:0000256" key="4">
    <source>
        <dbReference type="SAM" id="MobiDB-lite"/>
    </source>
</evidence>
<dbReference type="Pfam" id="PF13432">
    <property type="entry name" value="TPR_16"/>
    <property type="match status" value="2"/>
</dbReference>
<dbReference type="RefSeq" id="WP_053379473.1">
    <property type="nucleotide sequence ID" value="NZ_CP011801.1"/>
</dbReference>
<proteinExistence type="predicted"/>
<name>A0A0K2GBD6_NITMO</name>
<dbReference type="AlphaFoldDB" id="A0A0K2GBD6"/>
<protein>
    <recommendedName>
        <fullName evidence="7">Tetratricopeptide repeat protein</fullName>
    </recommendedName>
</protein>
<dbReference type="EMBL" id="CP011801">
    <property type="protein sequence ID" value="ALA58281.1"/>
    <property type="molecule type" value="Genomic_DNA"/>
</dbReference>
<sequence>MAADRSKILQQAQLLASRGQYDAAIAEWKKLAADAPNDGGIHNSIGDLHLKRNAGAEATTAFLQAAAAFRAEGATLKAIAAYKKVLKIDPTRYEVYRHLGDLNAERGLLSSAVQDYLTLGKHYLKERKGKEALEIYKKIVSQDPSNLDAQQRVAELCVQENLQDEATKVYLQLGRERSAQGRYDEAKDAYLAVLRIDPKNSEAAQFVESVQKGGTGAIKAVKPGAAAAAPKPSEPLDLLAEATRRIDEKQYAGAEAILNQLLTREPGNPQVCQLLARLHLQRGDVQVALGEYRFLAGAALRAQDYLLAESLIQEFLAAEPNCVPLLELYGELYQEKGEAATAAQHYAKAVELLMEHPEPGMESLHEELFEKVKALSPDSALVARLAARISGEPEPVAESATAGEPIAPAAVIEPAAERIDGFSLQGAEPDQEPPGFSLAAAAPDDIPVGAASSAESPGLEPAQPAPSPTGDERPPSIAATEEPAAVTCEPAAAHDEPPAVVEQPPAVAAAAPAMPAPDHEAHFALGVAYKNMGLYEEAKEEFEVSKQADSFYLDSCLMTALCFKEEQELAQAITGLETVLMDPRCQGAKGQAIRYELGLLYEAESQWDKAAKTFQSIPTFHDVPQRLESLKGRRSEFRLAS</sequence>
<reference evidence="5 6" key="1">
    <citation type="journal article" date="2015" name="Proc. Natl. Acad. Sci. U.S.A.">
        <title>Expanded metabolic versatility of ubiquitous nitrite-oxidizing bacteria from the genus Nitrospira.</title>
        <authorList>
            <person name="Koch H."/>
            <person name="Lucker S."/>
            <person name="Albertsen M."/>
            <person name="Kitzinger K."/>
            <person name="Herbold C."/>
            <person name="Spieck E."/>
            <person name="Nielsen P.H."/>
            <person name="Wagner M."/>
            <person name="Daims H."/>
        </authorList>
    </citation>
    <scope>NUCLEOTIDE SEQUENCE [LARGE SCALE GENOMIC DNA]</scope>
    <source>
        <strain evidence="5 6">NSP M-1</strain>
    </source>
</reference>
<evidence type="ECO:0008006" key="7">
    <source>
        <dbReference type="Google" id="ProtNLM"/>
    </source>
</evidence>
<keyword evidence="1" id="KW-0677">Repeat</keyword>
<dbReference type="SUPFAM" id="SSF48452">
    <property type="entry name" value="TPR-like"/>
    <property type="match status" value="3"/>
</dbReference>
<dbReference type="InterPro" id="IPR051012">
    <property type="entry name" value="CellSynth/LPSAsmb/PSIAsmb"/>
</dbReference>
<dbReference type="Pfam" id="PF14559">
    <property type="entry name" value="TPR_19"/>
    <property type="match status" value="1"/>
</dbReference>
<feature type="repeat" description="TPR" evidence="3">
    <location>
        <begin position="59"/>
        <end position="92"/>
    </location>
</feature>
<dbReference type="OrthoDB" id="220004at2"/>
<keyword evidence="6" id="KW-1185">Reference proteome</keyword>
<evidence type="ECO:0000313" key="5">
    <source>
        <dbReference type="EMBL" id="ALA58281.1"/>
    </source>
</evidence>
<dbReference type="STRING" id="42253.NITMOv2_1861"/>
<dbReference type="InterPro" id="IPR019734">
    <property type="entry name" value="TPR_rpt"/>
</dbReference>
<dbReference type="PANTHER" id="PTHR45586">
    <property type="entry name" value="TPR REPEAT-CONTAINING PROTEIN PA4667"/>
    <property type="match status" value="1"/>
</dbReference>
<dbReference type="PATRIC" id="fig|42253.5.peg.1833"/>
<dbReference type="Gene3D" id="1.25.40.10">
    <property type="entry name" value="Tetratricopeptide repeat domain"/>
    <property type="match status" value="5"/>
</dbReference>
<dbReference type="Pfam" id="PF13181">
    <property type="entry name" value="TPR_8"/>
    <property type="match status" value="2"/>
</dbReference>
<dbReference type="InterPro" id="IPR011990">
    <property type="entry name" value="TPR-like_helical_dom_sf"/>
</dbReference>
<feature type="region of interest" description="Disordered" evidence="4">
    <location>
        <begin position="447"/>
        <end position="499"/>
    </location>
</feature>
<dbReference type="KEGG" id="nmv:NITMOv2_1861"/>
<keyword evidence="2 3" id="KW-0802">TPR repeat</keyword>
<evidence type="ECO:0000313" key="6">
    <source>
        <dbReference type="Proteomes" id="UP000069205"/>
    </source>
</evidence>
<gene>
    <name evidence="5" type="ORF">NITMOv2_1861</name>
</gene>
<dbReference type="Proteomes" id="UP000069205">
    <property type="component" value="Chromosome"/>
</dbReference>
<feature type="repeat" description="TPR" evidence="3">
    <location>
        <begin position="167"/>
        <end position="200"/>
    </location>
</feature>
<organism evidence="5 6">
    <name type="scientific">Nitrospira moscoviensis</name>
    <dbReference type="NCBI Taxonomy" id="42253"/>
    <lineage>
        <taxon>Bacteria</taxon>
        <taxon>Pseudomonadati</taxon>
        <taxon>Nitrospirota</taxon>
        <taxon>Nitrospiria</taxon>
        <taxon>Nitrospirales</taxon>
        <taxon>Nitrospiraceae</taxon>
        <taxon>Nitrospira</taxon>
    </lineage>
</organism>
<dbReference type="PANTHER" id="PTHR45586:SF1">
    <property type="entry name" value="LIPOPOLYSACCHARIDE ASSEMBLY PROTEIN B"/>
    <property type="match status" value="1"/>
</dbReference>
<evidence type="ECO:0000256" key="2">
    <source>
        <dbReference type="ARBA" id="ARBA00022803"/>
    </source>
</evidence>
<evidence type="ECO:0000256" key="1">
    <source>
        <dbReference type="ARBA" id="ARBA00022737"/>
    </source>
</evidence>
<dbReference type="PROSITE" id="PS50005">
    <property type="entry name" value="TPR"/>
    <property type="match status" value="3"/>
</dbReference>
<feature type="repeat" description="TPR" evidence="3">
    <location>
        <begin position="113"/>
        <end position="146"/>
    </location>
</feature>
<accession>A0A0K2GBD6</accession>
<evidence type="ECO:0000256" key="3">
    <source>
        <dbReference type="PROSITE-ProRule" id="PRU00339"/>
    </source>
</evidence>
<dbReference type="SMART" id="SM00028">
    <property type="entry name" value="TPR"/>
    <property type="match status" value="4"/>
</dbReference>